<evidence type="ECO:0000313" key="2">
    <source>
        <dbReference type="EMBL" id="CAI9962694.1"/>
    </source>
</evidence>
<sequence>MSESSSSSSSDRPVLNPFKSAQSFIQPKSDQMNQQQLFEYQLKQQKRPTPQNLVLKREFKNAIVQTGQINVQTSATFLRDVVVPTVHKSLQKDENQNESNQQKILTDNDQNGTEIQETDSFKEQEQKMKREEQMNQNETNLEETDCNCNENSQTKQTKEQITKKEINVEQLDQININQKETDHLNDQQMKQSQNSQTDETQRKKMMSIIEENAIKIKEIVQNTINTEQLDSKKNIIETSQNEKTNQQENKTHESVIQDKLKSYSDDIIINSIKNTNMTIIMHSSDWNDISNFQLLLPLINKYIKSYMIFAFQYLKLLTFQQKSNNDFKNRKMK</sequence>
<feature type="compositionally biased region" description="Basic and acidic residues" evidence="1">
    <location>
        <begin position="119"/>
        <end position="133"/>
    </location>
</feature>
<feature type="region of interest" description="Disordered" evidence="1">
    <location>
        <begin position="183"/>
        <end position="202"/>
    </location>
</feature>
<feature type="compositionally biased region" description="Polar residues" evidence="1">
    <location>
        <begin position="186"/>
        <end position="198"/>
    </location>
</feature>
<dbReference type="EMBL" id="CATOUU010000959">
    <property type="protein sequence ID" value="CAI9962694.1"/>
    <property type="molecule type" value="Genomic_DNA"/>
</dbReference>
<feature type="compositionally biased region" description="Low complexity" evidence="1">
    <location>
        <begin position="1"/>
        <end position="10"/>
    </location>
</feature>
<dbReference type="AlphaFoldDB" id="A0AA86UP62"/>
<feature type="region of interest" description="Disordered" evidence="1">
    <location>
        <begin position="1"/>
        <end position="32"/>
    </location>
</feature>
<evidence type="ECO:0000313" key="4">
    <source>
        <dbReference type="Proteomes" id="UP001642409"/>
    </source>
</evidence>
<evidence type="ECO:0000313" key="3">
    <source>
        <dbReference type="EMBL" id="CAL6030020.1"/>
    </source>
</evidence>
<protein>
    <submittedName>
        <fullName evidence="3">Hypothetical_protein</fullName>
    </submittedName>
</protein>
<accession>A0AA86UP62</accession>
<dbReference type="EMBL" id="CAXDID020000113">
    <property type="protein sequence ID" value="CAL6030020.1"/>
    <property type="molecule type" value="Genomic_DNA"/>
</dbReference>
<reference evidence="2" key="1">
    <citation type="submission" date="2023-06" db="EMBL/GenBank/DDBJ databases">
        <authorList>
            <person name="Kurt Z."/>
        </authorList>
    </citation>
    <scope>NUCLEOTIDE SEQUENCE</scope>
</reference>
<gene>
    <name evidence="3" type="ORF">HINF_LOCUS32897</name>
    <name evidence="2" type="ORF">HINF_LOCUS50339</name>
</gene>
<keyword evidence="4" id="KW-1185">Reference proteome</keyword>
<evidence type="ECO:0000256" key="1">
    <source>
        <dbReference type="SAM" id="MobiDB-lite"/>
    </source>
</evidence>
<feature type="region of interest" description="Disordered" evidence="1">
    <location>
        <begin position="91"/>
        <end position="161"/>
    </location>
</feature>
<organism evidence="2">
    <name type="scientific">Hexamita inflata</name>
    <dbReference type="NCBI Taxonomy" id="28002"/>
    <lineage>
        <taxon>Eukaryota</taxon>
        <taxon>Metamonada</taxon>
        <taxon>Diplomonadida</taxon>
        <taxon>Hexamitidae</taxon>
        <taxon>Hexamitinae</taxon>
        <taxon>Hexamita</taxon>
    </lineage>
</organism>
<proteinExistence type="predicted"/>
<feature type="compositionally biased region" description="Polar residues" evidence="1">
    <location>
        <begin position="19"/>
        <end position="32"/>
    </location>
</feature>
<name>A0AA86UP62_9EUKA</name>
<comment type="caution">
    <text evidence="2">The sequence shown here is derived from an EMBL/GenBank/DDBJ whole genome shotgun (WGS) entry which is preliminary data.</text>
</comment>
<reference evidence="3 4" key="2">
    <citation type="submission" date="2024-07" db="EMBL/GenBank/DDBJ databases">
        <authorList>
            <person name="Akdeniz Z."/>
        </authorList>
    </citation>
    <scope>NUCLEOTIDE SEQUENCE [LARGE SCALE GENOMIC DNA]</scope>
</reference>
<dbReference type="Proteomes" id="UP001642409">
    <property type="component" value="Unassembled WGS sequence"/>
</dbReference>
<feature type="compositionally biased region" description="Polar residues" evidence="1">
    <location>
        <begin position="97"/>
        <end position="115"/>
    </location>
</feature>